<dbReference type="FunFam" id="1.10.8.270:FF:000031">
    <property type="entry name" value="TBC1 domain family member 5"/>
    <property type="match status" value="1"/>
</dbReference>
<dbReference type="GO" id="GO:0005096">
    <property type="term" value="F:GTPase activator activity"/>
    <property type="evidence" value="ECO:0007669"/>
    <property type="project" value="UniProtKB-KW"/>
</dbReference>
<dbReference type="EMBL" id="CAJVRM010000596">
    <property type="protein sequence ID" value="CAG8982325.1"/>
    <property type="molecule type" value="Genomic_DNA"/>
</dbReference>
<dbReference type="PANTHER" id="PTHR22957">
    <property type="entry name" value="TBC1 DOMAIN FAMILY MEMBER GTPASE-ACTIVATING PROTEIN"/>
    <property type="match status" value="1"/>
</dbReference>
<dbReference type="Pfam" id="PF00566">
    <property type="entry name" value="RabGAP-TBC"/>
    <property type="match status" value="1"/>
</dbReference>
<dbReference type="PROSITE" id="PS50086">
    <property type="entry name" value="TBC_RABGAP"/>
    <property type="match status" value="1"/>
</dbReference>
<feature type="region of interest" description="Disordered" evidence="2">
    <location>
        <begin position="760"/>
        <end position="779"/>
    </location>
</feature>
<name>A0A9N9LW63_9HELO</name>
<dbReference type="SMART" id="SM00164">
    <property type="entry name" value="TBC"/>
    <property type="match status" value="1"/>
</dbReference>
<feature type="region of interest" description="Disordered" evidence="2">
    <location>
        <begin position="405"/>
        <end position="439"/>
    </location>
</feature>
<keyword evidence="5" id="KW-1185">Reference proteome</keyword>
<dbReference type="FunFam" id="1.10.472.80:FF:000038">
    <property type="entry name" value="TBC1 domain family member 5"/>
    <property type="match status" value="1"/>
</dbReference>
<evidence type="ECO:0000256" key="2">
    <source>
        <dbReference type="SAM" id="MobiDB-lite"/>
    </source>
</evidence>
<feature type="compositionally biased region" description="Low complexity" evidence="2">
    <location>
        <begin position="410"/>
        <end position="422"/>
    </location>
</feature>
<gene>
    <name evidence="4" type="ORF">HYALB_00005326</name>
</gene>
<dbReference type="Proteomes" id="UP000701801">
    <property type="component" value="Unassembled WGS sequence"/>
</dbReference>
<organism evidence="4 5">
    <name type="scientific">Hymenoscyphus albidus</name>
    <dbReference type="NCBI Taxonomy" id="595503"/>
    <lineage>
        <taxon>Eukaryota</taxon>
        <taxon>Fungi</taxon>
        <taxon>Dikarya</taxon>
        <taxon>Ascomycota</taxon>
        <taxon>Pezizomycotina</taxon>
        <taxon>Leotiomycetes</taxon>
        <taxon>Helotiales</taxon>
        <taxon>Helotiaceae</taxon>
        <taxon>Hymenoscyphus</taxon>
    </lineage>
</organism>
<evidence type="ECO:0000313" key="5">
    <source>
        <dbReference type="Proteomes" id="UP000701801"/>
    </source>
</evidence>
<feature type="domain" description="Rab-GAP TBC" evidence="3">
    <location>
        <begin position="58"/>
        <end position="327"/>
    </location>
</feature>
<dbReference type="SUPFAM" id="SSF47923">
    <property type="entry name" value="Ypt/Rab-GAP domain of gyp1p"/>
    <property type="match status" value="2"/>
</dbReference>
<dbReference type="AlphaFoldDB" id="A0A9N9LW63"/>
<accession>A0A9N9LW63</accession>
<feature type="compositionally biased region" description="Basic and acidic residues" evidence="2">
    <location>
        <begin position="647"/>
        <end position="666"/>
    </location>
</feature>
<dbReference type="Gene3D" id="1.10.8.270">
    <property type="entry name" value="putative rabgap domain of human tbc1 domain family member 14 like domains"/>
    <property type="match status" value="1"/>
</dbReference>
<proteinExistence type="predicted"/>
<feature type="compositionally biased region" description="Basic and acidic residues" evidence="2">
    <location>
        <begin position="614"/>
        <end position="633"/>
    </location>
</feature>
<evidence type="ECO:0000259" key="3">
    <source>
        <dbReference type="PROSITE" id="PS50086"/>
    </source>
</evidence>
<dbReference type="PANTHER" id="PTHR22957:SF337">
    <property type="entry name" value="TBC1 DOMAIN FAMILY MEMBER 5"/>
    <property type="match status" value="1"/>
</dbReference>
<keyword evidence="1" id="KW-0343">GTPase activation</keyword>
<dbReference type="OrthoDB" id="27140at2759"/>
<dbReference type="InterPro" id="IPR000195">
    <property type="entry name" value="Rab-GAP-TBC_dom"/>
</dbReference>
<sequence length="779" mass="86385">MAHGWLLADVAAGKTMKVNSWAGASLIAPQKRWEVTRRHSSTLDALKKAVKADGDHSPCVSGLRSVCWKTFLLFQNVQISTWSRALVDSRSAYTSLREHFLRYIENPDEVGSALDPLDDDQNSPWNTLRQDEQIRAEIFQDVERCMPEEEYFRHPKTQRILLDVLFVFCKINQDVGYRQGMHEVLAPILWVVEQDAIDQASYASSSVSEADETLIEILDSAFIEHDAFTILSLVMRSAKAFYELGEPDRKSSDVNMAQQQAASPIVERSKRIHEEYLARLDPELATHLTNIEILPQIFIIRWIRLLFGREFPFDQLLALWDTLLAEDPALDVVDMICVAMLLRIRWQLIEANYSVALMLLLKYPSPAPPHEPRSFVDDAIYLRDNFSIAGGSTIISKYGAKAPNIKPLDSRPSTPSSRVVSPEQRLSRTKSPLPSPSRYLQQQGGVEALFRGAAKGVLERGERLGINQALRDAVGEVRQNMQSLQASRSNSARGFRTTDGTRWSLDDGRPVPTAKAAMSAMNNRNKQLARMLEAAMSDLRHVSNDNESKKKNCVEAMDLAIAKVDFVRIYLEDATMPLPPDSPPLAPSSNSTEASVSPPKTLLEPPLDIAPKSKSVDAETPEPEKEEPQESKLRTVAISPLLSADNRIAHKDKENIASEDSTKVADDPISQAALLPRPRAPVPTHSSIAQSSFSWMLEPDPHSGSFKSSPPKSPSPFSKSARKLTSGHGREKAAFLFGEEPGEASMTSTRLPLLGDAKEGFHLGTIKGGDKTKTIAEDG</sequence>
<evidence type="ECO:0000313" key="4">
    <source>
        <dbReference type="EMBL" id="CAG8982325.1"/>
    </source>
</evidence>
<evidence type="ECO:0000256" key="1">
    <source>
        <dbReference type="ARBA" id="ARBA00022468"/>
    </source>
</evidence>
<feature type="region of interest" description="Disordered" evidence="2">
    <location>
        <begin position="580"/>
        <end position="751"/>
    </location>
</feature>
<feature type="region of interest" description="Disordered" evidence="2">
    <location>
        <begin position="484"/>
        <end position="509"/>
    </location>
</feature>
<feature type="compositionally biased region" description="Polar residues" evidence="2">
    <location>
        <begin position="684"/>
        <end position="694"/>
    </location>
</feature>
<dbReference type="InterPro" id="IPR035969">
    <property type="entry name" value="Rab-GAP_TBC_sf"/>
</dbReference>
<comment type="caution">
    <text evidence="4">The sequence shown here is derived from an EMBL/GenBank/DDBJ whole genome shotgun (WGS) entry which is preliminary data.</text>
</comment>
<dbReference type="Gene3D" id="1.10.472.80">
    <property type="entry name" value="Ypt/Rab-GAP domain of gyp1p, domain 3"/>
    <property type="match status" value="1"/>
</dbReference>
<feature type="compositionally biased region" description="Low complexity" evidence="2">
    <location>
        <begin position="705"/>
        <end position="719"/>
    </location>
</feature>
<protein>
    <recommendedName>
        <fullName evidence="3">Rab-GAP TBC domain-containing protein</fullName>
    </recommendedName>
</protein>
<reference evidence="4" key="1">
    <citation type="submission" date="2021-07" db="EMBL/GenBank/DDBJ databases">
        <authorList>
            <person name="Durling M."/>
        </authorList>
    </citation>
    <scope>NUCLEOTIDE SEQUENCE</scope>
</reference>
<feature type="compositionally biased region" description="Basic and acidic residues" evidence="2">
    <location>
        <begin position="768"/>
        <end position="779"/>
    </location>
</feature>